<dbReference type="PANTHER" id="PTHR44688">
    <property type="entry name" value="DNA-BINDING TRANSCRIPTIONAL ACTIVATOR DEVR_DOSR"/>
    <property type="match status" value="1"/>
</dbReference>
<feature type="domain" description="HTH luxR-type" evidence="4">
    <location>
        <begin position="857"/>
        <end position="922"/>
    </location>
</feature>
<evidence type="ECO:0000313" key="5">
    <source>
        <dbReference type="EMBL" id="GIJ26728.1"/>
    </source>
</evidence>
<dbReference type="Pfam" id="PF13191">
    <property type="entry name" value="AAA_16"/>
    <property type="match status" value="1"/>
</dbReference>
<organism evidence="5 6">
    <name type="scientific">Micromonospora qiuiae</name>
    <dbReference type="NCBI Taxonomy" id="502268"/>
    <lineage>
        <taxon>Bacteria</taxon>
        <taxon>Bacillati</taxon>
        <taxon>Actinomycetota</taxon>
        <taxon>Actinomycetes</taxon>
        <taxon>Micromonosporales</taxon>
        <taxon>Micromonosporaceae</taxon>
        <taxon>Micromonospora</taxon>
    </lineage>
</organism>
<dbReference type="InterPro" id="IPR041664">
    <property type="entry name" value="AAA_16"/>
</dbReference>
<dbReference type="PRINTS" id="PR00038">
    <property type="entry name" value="HTHLUXR"/>
</dbReference>
<dbReference type="SUPFAM" id="SSF52540">
    <property type="entry name" value="P-loop containing nucleoside triphosphate hydrolases"/>
    <property type="match status" value="1"/>
</dbReference>
<keyword evidence="2" id="KW-0238">DNA-binding</keyword>
<dbReference type="Pfam" id="PF00196">
    <property type="entry name" value="GerE"/>
    <property type="match status" value="1"/>
</dbReference>
<name>A0ABQ4J976_9ACTN</name>
<dbReference type="PROSITE" id="PS50043">
    <property type="entry name" value="HTH_LUXR_2"/>
    <property type="match status" value="1"/>
</dbReference>
<dbReference type="Gene3D" id="1.25.40.10">
    <property type="entry name" value="Tetratricopeptide repeat domain"/>
    <property type="match status" value="1"/>
</dbReference>
<dbReference type="SUPFAM" id="SSF48452">
    <property type="entry name" value="TPR-like"/>
    <property type="match status" value="1"/>
</dbReference>
<evidence type="ECO:0000256" key="2">
    <source>
        <dbReference type="ARBA" id="ARBA00023125"/>
    </source>
</evidence>
<sequence>MTVEKAVAYDLLSSCRAGKGMLTLVSGPVGCGKSEFLRQLRELAVDEGMCVLHATGSQSDWSPPLGAVRQLFDGPDLPEGLAARAAVLIDGALDLARCGVELDPADSPPVELRQGLTSELIELSSAGRRPVVVTVDDANLADPASLWFLLHLGRRVRQAAITIVLTETAGQRPLNPLLRAELLSQPHARQLRIGALGPAAVAALLSHRLAAPVSAELANEYHQLSGGNPVLVNALVDDHLRAVRRGPELVVGDAYAQAVLTCMHRGGVPLVRLARAVAVLNEPAGSAVVAEIIDLDIWSTVFATWAAETAGLLHDGHFRHQRARMAVLNGMMPEEQLRLRERAAEALHTSGAPATAVARQVLSAVQLGGAHQYQPRWLVPVLVEAAERGLQQDDTRFALDCLRLAEKVCVDEDERLTILYLALRGHMRLDPSNGQPCVAELSEAVRRGRLTGRRSLLPIFSLLWYGRTSEALDLLSYVARVTVGNSDTALAVFSTAAQVCYVYPDAVAKLRAELEPVKSTSATFAAREACLRAAAVVDAMSSGYTDRALADAERILSQSKLDDATFGPIWSALETLMLAEQLERAAHWCDALLRTAEACRAPTWQALFSARHAMIRFWQGDLRRAEEDGHRSLSLLSVKDWGGIIGLPLAVLVLANTASGRYDLAARYLRVSAPDAMAHTQVGMVYLRARGRYHLARGDLSAAMNDFEVCRERALSWRRDLPGLIPWRSDMAEALVAMGQPARARELLQEQMTMLGRYSTRTRGVTLRVLASASRGEDRPTILTEAVEALQACGDRQELARALADLGSVQHALGEYSQARLTMRRSHHISFAYGHGGHGHDDVAGKQTLTLVRGLGEQVGAIALSEAECRVAALAARGETNRQIARKCSITISTVEQHLTRVYRKLGVHGRYDLAGAFEQMMREPA</sequence>
<dbReference type="InterPro" id="IPR027417">
    <property type="entry name" value="P-loop_NTPase"/>
</dbReference>
<reference evidence="5 6" key="1">
    <citation type="submission" date="2021-01" db="EMBL/GenBank/DDBJ databases">
        <title>Whole genome shotgun sequence of Verrucosispora qiuiae NBRC 106684.</title>
        <authorList>
            <person name="Komaki H."/>
            <person name="Tamura T."/>
        </authorList>
    </citation>
    <scope>NUCLEOTIDE SEQUENCE [LARGE SCALE GENOMIC DNA]</scope>
    <source>
        <strain evidence="5 6">NBRC 106684</strain>
    </source>
</reference>
<evidence type="ECO:0000256" key="1">
    <source>
        <dbReference type="ARBA" id="ARBA00023015"/>
    </source>
</evidence>
<dbReference type="SUPFAM" id="SSF46894">
    <property type="entry name" value="C-terminal effector domain of the bipartite response regulators"/>
    <property type="match status" value="1"/>
</dbReference>
<dbReference type="InterPro" id="IPR036388">
    <property type="entry name" value="WH-like_DNA-bd_sf"/>
</dbReference>
<dbReference type="InterPro" id="IPR016032">
    <property type="entry name" value="Sig_transdc_resp-reg_C-effctor"/>
</dbReference>
<dbReference type="CDD" id="cd06170">
    <property type="entry name" value="LuxR_C_like"/>
    <property type="match status" value="1"/>
</dbReference>
<evidence type="ECO:0000313" key="6">
    <source>
        <dbReference type="Proteomes" id="UP000653076"/>
    </source>
</evidence>
<dbReference type="InterPro" id="IPR000792">
    <property type="entry name" value="Tscrpt_reg_LuxR_C"/>
</dbReference>
<dbReference type="PANTHER" id="PTHR44688:SF16">
    <property type="entry name" value="DNA-BINDING TRANSCRIPTIONAL ACTIVATOR DEVR_DOSR"/>
    <property type="match status" value="1"/>
</dbReference>
<keyword evidence="1" id="KW-0805">Transcription regulation</keyword>
<dbReference type="Proteomes" id="UP000653076">
    <property type="component" value="Unassembled WGS sequence"/>
</dbReference>
<evidence type="ECO:0000256" key="3">
    <source>
        <dbReference type="ARBA" id="ARBA00023163"/>
    </source>
</evidence>
<keyword evidence="3" id="KW-0804">Transcription</keyword>
<comment type="caution">
    <text evidence="5">The sequence shown here is derived from an EMBL/GenBank/DDBJ whole genome shotgun (WGS) entry which is preliminary data.</text>
</comment>
<gene>
    <name evidence="5" type="ORF">Vqi01_18900</name>
</gene>
<evidence type="ECO:0000259" key="4">
    <source>
        <dbReference type="PROSITE" id="PS50043"/>
    </source>
</evidence>
<dbReference type="SMART" id="SM00421">
    <property type="entry name" value="HTH_LUXR"/>
    <property type="match status" value="1"/>
</dbReference>
<dbReference type="PROSITE" id="PS00622">
    <property type="entry name" value="HTH_LUXR_1"/>
    <property type="match status" value="1"/>
</dbReference>
<accession>A0ABQ4J976</accession>
<protein>
    <recommendedName>
        <fullName evidence="4">HTH luxR-type domain-containing protein</fullName>
    </recommendedName>
</protein>
<proteinExistence type="predicted"/>
<dbReference type="Gene3D" id="1.10.10.10">
    <property type="entry name" value="Winged helix-like DNA-binding domain superfamily/Winged helix DNA-binding domain"/>
    <property type="match status" value="1"/>
</dbReference>
<dbReference type="EMBL" id="BOPC01000024">
    <property type="protein sequence ID" value="GIJ26728.1"/>
    <property type="molecule type" value="Genomic_DNA"/>
</dbReference>
<dbReference type="InterPro" id="IPR011990">
    <property type="entry name" value="TPR-like_helical_dom_sf"/>
</dbReference>
<keyword evidence="6" id="KW-1185">Reference proteome</keyword>